<keyword evidence="4 10" id="KW-0475">Mercuric resistance</keyword>
<keyword evidence="8 10" id="KW-0476">Mercury</keyword>
<evidence type="ECO:0000256" key="2">
    <source>
        <dbReference type="ARBA" id="ARBA00005938"/>
    </source>
</evidence>
<sequence length="93" mass="10170">MKNLLIYPPLLTAVFSLSAWSAEQTVTLSVPGMNCAACPITVKVALKKVEGVKNVDINYQLREARVTFEDSQASITELTEATTHAGYPSIRKE</sequence>
<evidence type="ECO:0000256" key="5">
    <source>
        <dbReference type="ARBA" id="ARBA00022723"/>
    </source>
</evidence>
<comment type="similarity">
    <text evidence="2">Belongs to the MerP family.</text>
</comment>
<evidence type="ECO:0000313" key="14">
    <source>
        <dbReference type="Proteomes" id="UP000242231"/>
    </source>
</evidence>
<dbReference type="GO" id="GO:0042597">
    <property type="term" value="C:periplasmic space"/>
    <property type="evidence" value="ECO:0007669"/>
    <property type="project" value="UniProtKB-SubCell"/>
</dbReference>
<dbReference type="EMBL" id="MPZM01000077">
    <property type="protein sequence ID" value="PPL14208.1"/>
    <property type="molecule type" value="Genomic_DNA"/>
</dbReference>
<feature type="domain" description="HMA" evidence="12">
    <location>
        <begin position="24"/>
        <end position="90"/>
    </location>
</feature>
<dbReference type="GO" id="GO:0015097">
    <property type="term" value="F:mercury ion transmembrane transporter activity"/>
    <property type="evidence" value="ECO:0007669"/>
    <property type="project" value="UniProtKB-UniRule"/>
</dbReference>
<dbReference type="CDD" id="cd00371">
    <property type="entry name" value="HMA"/>
    <property type="match status" value="1"/>
</dbReference>
<comment type="caution">
    <text evidence="13">The sequence shown here is derived from an EMBL/GenBank/DDBJ whole genome shotgun (WGS) entry which is preliminary data.</text>
</comment>
<comment type="subcellular location">
    <subcellularLocation>
        <location evidence="1 10">Periplasm</location>
    </subcellularLocation>
</comment>
<name>A0A2P5THZ1_9GAMM</name>
<dbReference type="SUPFAM" id="SSF55008">
    <property type="entry name" value="HMA, heavy metal-associated domain"/>
    <property type="match status" value="1"/>
</dbReference>
<evidence type="ECO:0000256" key="1">
    <source>
        <dbReference type="ARBA" id="ARBA00004418"/>
    </source>
</evidence>
<dbReference type="InterPro" id="IPR036163">
    <property type="entry name" value="HMA_dom_sf"/>
</dbReference>
<dbReference type="Pfam" id="PF00403">
    <property type="entry name" value="HMA"/>
    <property type="match status" value="1"/>
</dbReference>
<evidence type="ECO:0000256" key="7">
    <source>
        <dbReference type="ARBA" id="ARBA00022764"/>
    </source>
</evidence>
<keyword evidence="6 11" id="KW-0732">Signal</keyword>
<dbReference type="AlphaFoldDB" id="A0A2P5THZ1"/>
<dbReference type="PRINTS" id="PR00946">
    <property type="entry name" value="HGSCAVENGER"/>
</dbReference>
<comment type="function">
    <text evidence="9 10">Involved in mercury resistance. Acts as a mercury scavenger that specifically binds to a mercuric ion in the periplasm and probably passes it to the cytoplasmic mercuric reductase MerA via the mercuric transport protein MerT.</text>
</comment>
<gene>
    <name evidence="10" type="primary">merP</name>
    <name evidence="13" type="ORF">UN63_16355</name>
</gene>
<keyword evidence="5 10" id="KW-0479">Metal-binding</keyword>
<organism evidence="13 14">
    <name type="scientific">Oceanisphaera arctica</name>
    <dbReference type="NCBI Taxonomy" id="641510"/>
    <lineage>
        <taxon>Bacteria</taxon>
        <taxon>Pseudomonadati</taxon>
        <taxon>Pseudomonadota</taxon>
        <taxon>Gammaproteobacteria</taxon>
        <taxon>Aeromonadales</taxon>
        <taxon>Aeromonadaceae</taxon>
        <taxon>Oceanisphaera</taxon>
    </lineage>
</organism>
<dbReference type="Proteomes" id="UP000242231">
    <property type="component" value="Unassembled WGS sequence"/>
</dbReference>
<reference evidence="14" key="1">
    <citation type="submission" date="2016-11" db="EMBL/GenBank/DDBJ databases">
        <authorList>
            <person name="Sisinthy S."/>
            <person name="Ara S."/>
            <person name="Gundlapally S.R."/>
        </authorList>
    </citation>
    <scope>NUCLEOTIDE SEQUENCE [LARGE SCALE GENOMIC DNA]</scope>
    <source>
        <strain evidence="14">V1-41</strain>
    </source>
</reference>
<keyword evidence="7 10" id="KW-0574">Periplasm</keyword>
<dbReference type="RefSeq" id="WP_104488568.1">
    <property type="nucleotide sequence ID" value="NZ_BMYB01000002.1"/>
</dbReference>
<evidence type="ECO:0000313" key="13">
    <source>
        <dbReference type="EMBL" id="PPL14208.1"/>
    </source>
</evidence>
<dbReference type="Gene3D" id="3.30.70.100">
    <property type="match status" value="1"/>
</dbReference>
<evidence type="ECO:0000256" key="8">
    <source>
        <dbReference type="ARBA" id="ARBA00022914"/>
    </source>
</evidence>
<proteinExistence type="inferred from homology"/>
<dbReference type="FunFam" id="3.30.70.100:FF:000005">
    <property type="entry name" value="Copper-exporting P-type ATPase A"/>
    <property type="match status" value="1"/>
</dbReference>
<evidence type="ECO:0000256" key="9">
    <source>
        <dbReference type="ARBA" id="ARBA00045344"/>
    </source>
</evidence>
<protein>
    <recommendedName>
        <fullName evidence="10">Periplasmic mercury ion-binding protein</fullName>
    </recommendedName>
</protein>
<evidence type="ECO:0000259" key="12">
    <source>
        <dbReference type="PROSITE" id="PS50846"/>
    </source>
</evidence>
<dbReference type="PROSITE" id="PS01047">
    <property type="entry name" value="HMA_1"/>
    <property type="match status" value="1"/>
</dbReference>
<dbReference type="InterPro" id="IPR017969">
    <property type="entry name" value="Heavy-metal-associated_CS"/>
</dbReference>
<evidence type="ECO:0000256" key="10">
    <source>
        <dbReference type="RuleBase" id="RU361212"/>
    </source>
</evidence>
<dbReference type="InterPro" id="IPR006121">
    <property type="entry name" value="HMA_dom"/>
</dbReference>
<dbReference type="NCBIfam" id="TIGR02052">
    <property type="entry name" value="MerP"/>
    <property type="match status" value="1"/>
</dbReference>
<evidence type="ECO:0000256" key="3">
    <source>
        <dbReference type="ARBA" id="ARBA00011245"/>
    </source>
</evidence>
<feature type="signal peptide" evidence="11">
    <location>
        <begin position="1"/>
        <end position="21"/>
    </location>
</feature>
<evidence type="ECO:0000256" key="6">
    <source>
        <dbReference type="ARBA" id="ARBA00022729"/>
    </source>
</evidence>
<evidence type="ECO:0000256" key="11">
    <source>
        <dbReference type="SAM" id="SignalP"/>
    </source>
</evidence>
<feature type="chain" id="PRO_5015129053" description="Periplasmic mercury ion-binding protein" evidence="11">
    <location>
        <begin position="22"/>
        <end position="93"/>
    </location>
</feature>
<comment type="subunit">
    <text evidence="3">Monomer.</text>
</comment>
<dbReference type="GO" id="GO:0045340">
    <property type="term" value="F:mercury ion binding"/>
    <property type="evidence" value="ECO:0007669"/>
    <property type="project" value="UniProtKB-UniRule"/>
</dbReference>
<evidence type="ECO:0000256" key="4">
    <source>
        <dbReference type="ARBA" id="ARBA00022466"/>
    </source>
</evidence>
<dbReference type="OrthoDB" id="7205933at2"/>
<dbReference type="PROSITE" id="PS50846">
    <property type="entry name" value="HMA_2"/>
    <property type="match status" value="1"/>
</dbReference>
<dbReference type="InterPro" id="IPR011795">
    <property type="entry name" value="MerP"/>
</dbReference>
<dbReference type="InterPro" id="IPR001802">
    <property type="entry name" value="MerP/CopZ"/>
</dbReference>
<keyword evidence="14" id="KW-1185">Reference proteome</keyword>
<accession>A0A2P5THZ1</accession>